<dbReference type="SUPFAM" id="SSF52047">
    <property type="entry name" value="RNI-like"/>
    <property type="match status" value="1"/>
</dbReference>
<evidence type="ECO:0000313" key="5">
    <source>
        <dbReference type="Proteomes" id="UP001318860"/>
    </source>
</evidence>
<dbReference type="Gene3D" id="1.20.1280.50">
    <property type="match status" value="1"/>
</dbReference>
<feature type="region of interest" description="Disordered" evidence="1">
    <location>
        <begin position="29"/>
        <end position="50"/>
    </location>
</feature>
<dbReference type="Pfam" id="PF18791">
    <property type="entry name" value="Transp_inhibit"/>
    <property type="match status" value="1"/>
</dbReference>
<dbReference type="Pfam" id="PF18511">
    <property type="entry name" value="F-box_5"/>
    <property type="match status" value="1"/>
</dbReference>
<dbReference type="EMBL" id="JABTTQ020001066">
    <property type="protein sequence ID" value="KAK6135816.1"/>
    <property type="molecule type" value="Genomic_DNA"/>
</dbReference>
<feature type="domain" description="Transport inhibitor response 1" evidence="3">
    <location>
        <begin position="108"/>
        <end position="154"/>
    </location>
</feature>
<feature type="compositionally biased region" description="Low complexity" evidence="1">
    <location>
        <begin position="32"/>
        <end position="50"/>
    </location>
</feature>
<proteinExistence type="predicted"/>
<evidence type="ECO:0000259" key="2">
    <source>
        <dbReference type="Pfam" id="PF18511"/>
    </source>
</evidence>
<keyword evidence="5" id="KW-1185">Reference proteome</keyword>
<evidence type="ECO:0000256" key="1">
    <source>
        <dbReference type="SAM" id="MobiDB-lite"/>
    </source>
</evidence>
<evidence type="ECO:0000313" key="4">
    <source>
        <dbReference type="EMBL" id="KAK6135816.1"/>
    </source>
</evidence>
<dbReference type="InterPro" id="IPR032675">
    <property type="entry name" value="LRR_dom_sf"/>
</dbReference>
<organism evidence="4 5">
    <name type="scientific">Rehmannia glutinosa</name>
    <name type="common">Chinese foxglove</name>
    <dbReference type="NCBI Taxonomy" id="99300"/>
    <lineage>
        <taxon>Eukaryota</taxon>
        <taxon>Viridiplantae</taxon>
        <taxon>Streptophyta</taxon>
        <taxon>Embryophyta</taxon>
        <taxon>Tracheophyta</taxon>
        <taxon>Spermatophyta</taxon>
        <taxon>Magnoliopsida</taxon>
        <taxon>eudicotyledons</taxon>
        <taxon>Gunneridae</taxon>
        <taxon>Pentapetalae</taxon>
        <taxon>asterids</taxon>
        <taxon>lamiids</taxon>
        <taxon>Lamiales</taxon>
        <taxon>Orobanchaceae</taxon>
        <taxon>Rehmannieae</taxon>
        <taxon>Rehmannia</taxon>
    </lineage>
</organism>
<evidence type="ECO:0000259" key="3">
    <source>
        <dbReference type="Pfam" id="PF18791"/>
    </source>
</evidence>
<dbReference type="CDD" id="cd22159">
    <property type="entry name" value="F-box_AtTIR1-like"/>
    <property type="match status" value="1"/>
</dbReference>
<comment type="caution">
    <text evidence="4">The sequence shown here is derived from an EMBL/GenBank/DDBJ whole genome shotgun (WGS) entry which is preliminary data.</text>
</comment>
<accession>A0ABR0VKY0</accession>
<protein>
    <recommendedName>
        <fullName evidence="6">Coronatine-insensitive protein</fullName>
    </recommendedName>
</protein>
<dbReference type="PANTHER" id="PTHR16134:SF43">
    <property type="entry name" value="CORONATINE-INSENSITIVE PROTEIN 1"/>
    <property type="match status" value="1"/>
</dbReference>
<dbReference type="PANTHER" id="PTHR16134">
    <property type="entry name" value="F-BOX/TPR REPEAT PROTEIN POF3"/>
    <property type="match status" value="1"/>
</dbReference>
<feature type="domain" description="COI1 F-box" evidence="2">
    <location>
        <begin position="49"/>
        <end position="89"/>
    </location>
</feature>
<dbReference type="InterPro" id="IPR041101">
    <property type="entry name" value="Transp_inhibit"/>
</dbReference>
<name>A0ABR0VKY0_REHGL</name>
<gene>
    <name evidence="4" type="ORF">DH2020_030424</name>
</gene>
<sequence>MSAPKSIGTGTATENEWLKMDERKLKKLNDCSSSSGSRASSSGVSSSSSGAYDTVWECVIPYVQDPRDRDAVSLVCKRWYEIDAITRKHVTIALCYTATPQRLSGRFPHLESLKLKGKPRAAMFNLIPEDWGGYVTPWVEEIVRSFGRMKVLHFRRMIVKDSDLELLATSAGRVLEVLRLDKCSGFSTDGLLHIGRLCRVRNAFLKPIYFFFLSNLEHLEVFEEIEVTRVENSLSKDLYVETKGVVKAKAHSRRPAADGAESARLCASAKGARLGALRPPDSYRSALGGARRNLRNLFLEESSITENDGEWLHEIASNNTVLESLNFYMTELMQVKSGDLELIARRCPSLASMKISDCDISDLIGFFRAAASLEEFGGGSFSDPPGQVGEGVFNEQLEKYGAVAFPPRLCRLGLTYLGNTDMPVLYPIASRLKKLDLLYALLDTEGHCLLLQRCPNLEVLETRNVIGDRGLEVLAQYCKRMKRLRIERGADEQDMEDVEGVVSQRGLIALAQGCLELEYLAVYVSDITNASLESMGTYSKNLCDFRLVLLDREERITDLPLDNGVRSLLMGCHKLRRFALYLRPGGLTDVGLSYIGQYSPNVRWMLLGYVGESDEGLLEFSRGCPSLQKLEVRGCCFSERALALAALQLTSLRYLWVQGYRASGNGRDLLTMVRPNWNIELIPARQVYVQDQEGGQIVVEHPAHILAYYSLAGQRTDFPTTVRALDPDQLLLNS</sequence>
<evidence type="ECO:0008006" key="6">
    <source>
        <dbReference type="Google" id="ProtNLM"/>
    </source>
</evidence>
<reference evidence="4 5" key="1">
    <citation type="journal article" date="2021" name="Comput. Struct. Biotechnol. J.">
        <title>De novo genome assembly of the potent medicinal plant Rehmannia glutinosa using nanopore technology.</title>
        <authorList>
            <person name="Ma L."/>
            <person name="Dong C."/>
            <person name="Song C."/>
            <person name="Wang X."/>
            <person name="Zheng X."/>
            <person name="Niu Y."/>
            <person name="Chen S."/>
            <person name="Feng W."/>
        </authorList>
    </citation>
    <scope>NUCLEOTIDE SEQUENCE [LARGE SCALE GENOMIC DNA]</scope>
    <source>
        <strain evidence="4">DH-2019</strain>
    </source>
</reference>
<dbReference type="Proteomes" id="UP001318860">
    <property type="component" value="Unassembled WGS sequence"/>
</dbReference>
<dbReference type="InterPro" id="IPR041567">
    <property type="entry name" value="COI1_F-box"/>
</dbReference>
<dbReference type="Gene3D" id="3.80.10.10">
    <property type="entry name" value="Ribonuclease Inhibitor"/>
    <property type="match status" value="2"/>
</dbReference>